<dbReference type="Proteomes" id="UP000249363">
    <property type="component" value="Unassembled WGS sequence"/>
</dbReference>
<evidence type="ECO:0000256" key="1">
    <source>
        <dbReference type="ARBA" id="ARBA00004434"/>
    </source>
</evidence>
<dbReference type="CDD" id="cd07521">
    <property type="entry name" value="HAD_FCP1-like"/>
    <property type="match status" value="1"/>
</dbReference>
<evidence type="ECO:0000256" key="12">
    <source>
        <dbReference type="ARBA" id="ARBA00023136"/>
    </source>
</evidence>
<protein>
    <recommendedName>
        <fullName evidence="3 15">Mitochondrial import inner membrane translocase subunit TIM50</fullName>
    </recommendedName>
</protein>
<keyword evidence="19" id="KW-1185">Reference proteome</keyword>
<evidence type="ECO:0000256" key="8">
    <source>
        <dbReference type="ARBA" id="ARBA00022946"/>
    </source>
</evidence>
<evidence type="ECO:0000256" key="11">
    <source>
        <dbReference type="ARBA" id="ARBA00023128"/>
    </source>
</evidence>
<evidence type="ECO:0000256" key="5">
    <source>
        <dbReference type="ARBA" id="ARBA00022692"/>
    </source>
</evidence>
<comment type="subcellular location">
    <subcellularLocation>
        <location evidence="1 15">Mitochondrion inner membrane</location>
        <topology evidence="1 15">Single-pass membrane protein</topology>
    </subcellularLocation>
</comment>
<evidence type="ECO:0000256" key="3">
    <source>
        <dbReference type="ARBA" id="ARBA00020799"/>
    </source>
</evidence>
<dbReference type="PANTHER" id="PTHR12210">
    <property type="entry name" value="DULLARD PROTEIN PHOSPHATASE"/>
    <property type="match status" value="1"/>
</dbReference>
<evidence type="ECO:0000256" key="15">
    <source>
        <dbReference type="RuleBase" id="RU365079"/>
    </source>
</evidence>
<evidence type="ECO:0000256" key="4">
    <source>
        <dbReference type="ARBA" id="ARBA00022448"/>
    </source>
</evidence>
<keyword evidence="9" id="KW-1133">Transmembrane helix</keyword>
<evidence type="ECO:0000313" key="19">
    <source>
        <dbReference type="Proteomes" id="UP000249363"/>
    </source>
</evidence>
<keyword evidence="8 15" id="KW-0809">Transit peptide</keyword>
<feature type="compositionally biased region" description="Low complexity" evidence="16">
    <location>
        <begin position="124"/>
        <end position="140"/>
    </location>
</feature>
<keyword evidence="7 15" id="KW-0653">Protein transport</keyword>
<evidence type="ECO:0000256" key="14">
    <source>
        <dbReference type="ARBA" id="ARBA00061871"/>
    </source>
</evidence>
<comment type="similarity">
    <text evidence="2 15">Belongs to the TIM50 family.</text>
</comment>
<reference evidence="18 19" key="1">
    <citation type="journal article" date="2017" name="Biotechnol. Biofuels">
        <title>Differential beta-glucosidase expression as a function of carbon source availability in Talaromyces amestolkiae: a genomic and proteomic approach.</title>
        <authorList>
            <person name="de Eugenio L.I."/>
            <person name="Mendez-Liter J.A."/>
            <person name="Nieto-Dominguez M."/>
            <person name="Alonso L."/>
            <person name="Gil-Munoz J."/>
            <person name="Barriuso J."/>
            <person name="Prieto A."/>
            <person name="Martinez M.J."/>
        </authorList>
    </citation>
    <scope>NUCLEOTIDE SEQUENCE [LARGE SCALE GENOMIC DNA]</scope>
    <source>
        <strain evidence="18 19">CIB</strain>
    </source>
</reference>
<feature type="compositionally biased region" description="Low complexity" evidence="16">
    <location>
        <begin position="79"/>
        <end position="102"/>
    </location>
</feature>
<dbReference type="OrthoDB" id="287041at2759"/>
<accession>A0A364L3A0</accession>
<dbReference type="PROSITE" id="PS50969">
    <property type="entry name" value="FCP1"/>
    <property type="match status" value="1"/>
</dbReference>
<gene>
    <name evidence="18" type="ORF">BHQ10_006288</name>
</gene>
<keyword evidence="5" id="KW-0812">Transmembrane</keyword>
<keyword evidence="4 15" id="KW-0813">Transport</keyword>
<feature type="compositionally biased region" description="Low complexity" evidence="16">
    <location>
        <begin position="47"/>
        <end position="59"/>
    </location>
</feature>
<dbReference type="SUPFAM" id="SSF56784">
    <property type="entry name" value="HAD-like"/>
    <property type="match status" value="1"/>
</dbReference>
<dbReference type="InterPro" id="IPR023214">
    <property type="entry name" value="HAD_sf"/>
</dbReference>
<dbReference type="Gene3D" id="3.40.50.1000">
    <property type="entry name" value="HAD superfamily/HAD-like"/>
    <property type="match status" value="1"/>
</dbReference>
<name>A0A364L3A0_TALAM</name>
<dbReference type="GO" id="GO:0005744">
    <property type="term" value="C:TIM23 mitochondrial import inner membrane translocase complex"/>
    <property type="evidence" value="ECO:0007669"/>
    <property type="project" value="UniProtKB-UniRule"/>
</dbReference>
<evidence type="ECO:0000256" key="13">
    <source>
        <dbReference type="ARBA" id="ARBA00059797"/>
    </source>
</evidence>
<evidence type="ECO:0000256" key="6">
    <source>
        <dbReference type="ARBA" id="ARBA00022792"/>
    </source>
</evidence>
<dbReference type="InterPro" id="IPR004274">
    <property type="entry name" value="FCP1_dom"/>
</dbReference>
<feature type="domain" description="FCP1 homology" evidence="17">
    <location>
        <begin position="279"/>
        <end position="422"/>
    </location>
</feature>
<dbReference type="AlphaFoldDB" id="A0A364L3A0"/>
<dbReference type="InterPro" id="IPR050365">
    <property type="entry name" value="TIM50"/>
</dbReference>
<dbReference type="GO" id="GO:0015031">
    <property type="term" value="P:protein transport"/>
    <property type="evidence" value="ECO:0007669"/>
    <property type="project" value="UniProtKB-KW"/>
</dbReference>
<organism evidence="18 19">
    <name type="scientific">Talaromyces amestolkiae</name>
    <dbReference type="NCBI Taxonomy" id="1196081"/>
    <lineage>
        <taxon>Eukaryota</taxon>
        <taxon>Fungi</taxon>
        <taxon>Dikarya</taxon>
        <taxon>Ascomycota</taxon>
        <taxon>Pezizomycotina</taxon>
        <taxon>Eurotiomycetes</taxon>
        <taxon>Eurotiomycetidae</taxon>
        <taxon>Eurotiales</taxon>
        <taxon>Trichocomaceae</taxon>
        <taxon>Talaromyces</taxon>
        <taxon>Talaromyces sect. Talaromyces</taxon>
    </lineage>
</organism>
<dbReference type="STRING" id="1196081.A0A364L3A0"/>
<comment type="function">
    <text evidence="13">Essential component of the TIM23 complex, a complex that mediates the translocation of transit peptide-containing proteins across the mitochondrial inner membrane. Required to direct preproteins in transit and direct them to the channel protein TIM23, and possibly facilitates transfer of the translocating proteins from the TOM complex to the TIM23 complex.</text>
</comment>
<evidence type="ECO:0000256" key="7">
    <source>
        <dbReference type="ARBA" id="ARBA00022927"/>
    </source>
</evidence>
<dbReference type="RefSeq" id="XP_040734792.1">
    <property type="nucleotide sequence ID" value="XM_040878857.1"/>
</dbReference>
<evidence type="ECO:0000256" key="10">
    <source>
        <dbReference type="ARBA" id="ARBA00023010"/>
    </source>
</evidence>
<dbReference type="Pfam" id="PF03031">
    <property type="entry name" value="NIF"/>
    <property type="match status" value="1"/>
</dbReference>
<evidence type="ECO:0000256" key="2">
    <source>
        <dbReference type="ARBA" id="ARBA00006344"/>
    </source>
</evidence>
<dbReference type="GeneID" id="63795504"/>
<keyword evidence="11 15" id="KW-0496">Mitochondrion</keyword>
<evidence type="ECO:0000313" key="18">
    <source>
        <dbReference type="EMBL" id="RAO70276.1"/>
    </source>
</evidence>
<keyword evidence="6" id="KW-0999">Mitochondrion inner membrane</keyword>
<dbReference type="InterPro" id="IPR036412">
    <property type="entry name" value="HAD-like_sf"/>
</dbReference>
<dbReference type="SMART" id="SM00577">
    <property type="entry name" value="CPDc"/>
    <property type="match status" value="1"/>
</dbReference>
<sequence length="562" mass="63222">MLVRSVLPLARARPVPSTLRSSLTASSYPRWYAQNNKPKTPYVLPNQKASSSQSKPSQQRNTSAKNQSAQPKSKPVVVGASSGAKAAASASTGTAKTTSAKSTSEKPSSEPDVSPEQPEFETVAQAEEPAQAQKPQKPLPDLTQGIPSTLGAELDAARKGRKTTSLNLTEDPSKHDYEDYEDEGASGSRSKEAYESSLDRRRARVANVMYGILLGGLLGGTVYMGRNWDSEEEARAHKDAPSGWGVGLFWDRIKARMNSFTSYYRDPAFDKLLPEEDPSLRQPYTLVLSLEDLLVHSEWTREHGWRVAKRPGVDYFLRYLNQYYELVLFTSVPSMMADQVLRKLDPFRIIRWPLFREATKYKDGEYVKDLSYLNRDLSKVILIDTVPGHAREQPENAIILPKWKGDPQDKSLVALIPFLEYVAGMNVEDVRPVIKSFEGTYIPAEFAAREKVMREKFQKQLEEEQKGRPRRGVGNLAGLLGLKPQSSIDGQGPSEEKMLWDQIRERGQKNYEMMEQEIRENGETWLKMMAEEEEKARQEQMKSMKGSLTGFFGAAGEEVQKK</sequence>
<proteinExistence type="inferred from homology"/>
<comment type="caution">
    <text evidence="18">The sequence shown here is derived from an EMBL/GenBank/DDBJ whole genome shotgun (WGS) entry which is preliminary data.</text>
</comment>
<comment type="subunit">
    <text evidence="14">Component of the TIM23 complex, at least composed of TIM23/timX, TIM17/timQ, tim50 and TIM21/timU. Interacts with preproteins in transit.</text>
</comment>
<dbReference type="EMBL" id="MIKG01000011">
    <property type="protein sequence ID" value="RAO70276.1"/>
    <property type="molecule type" value="Genomic_DNA"/>
</dbReference>
<keyword evidence="10 15" id="KW-0811">Translocation</keyword>
<evidence type="ECO:0000256" key="9">
    <source>
        <dbReference type="ARBA" id="ARBA00022989"/>
    </source>
</evidence>
<feature type="region of interest" description="Disordered" evidence="16">
    <location>
        <begin position="30"/>
        <end position="196"/>
    </location>
</feature>
<keyword evidence="12" id="KW-0472">Membrane</keyword>
<dbReference type="FunFam" id="3.40.50.1000:FF:000019">
    <property type="entry name" value="Mitochondrial import inner membrane translocase subunit TIM50"/>
    <property type="match status" value="1"/>
</dbReference>
<evidence type="ECO:0000259" key="17">
    <source>
        <dbReference type="PROSITE" id="PS50969"/>
    </source>
</evidence>
<evidence type="ECO:0000256" key="16">
    <source>
        <dbReference type="SAM" id="MobiDB-lite"/>
    </source>
</evidence>
<feature type="compositionally biased region" description="Polar residues" evidence="16">
    <location>
        <begin position="60"/>
        <end position="71"/>
    </location>
</feature>